<dbReference type="PANTHER" id="PTHR37944">
    <property type="entry name" value="PORIN B"/>
    <property type="match status" value="1"/>
</dbReference>
<dbReference type="InterPro" id="IPR052932">
    <property type="entry name" value="OprB_Porin"/>
</dbReference>
<evidence type="ECO:0000256" key="1">
    <source>
        <dbReference type="ARBA" id="ARBA00008769"/>
    </source>
</evidence>
<gene>
    <name evidence="3" type="ORF">GP644_09560</name>
</gene>
<dbReference type="Pfam" id="PF04966">
    <property type="entry name" value="OprB"/>
    <property type="match status" value="1"/>
</dbReference>
<reference evidence="3 4" key="1">
    <citation type="submission" date="2019-12" db="EMBL/GenBank/DDBJ databases">
        <authorList>
            <person name="Zhang Y.-J."/>
        </authorList>
    </citation>
    <scope>NUCLEOTIDE SEQUENCE [LARGE SCALE GENOMIC DNA]</scope>
    <source>
        <strain evidence="3 4">H18S-6</strain>
    </source>
</reference>
<comment type="similarity">
    <text evidence="1 2">Belongs to the OprB family.</text>
</comment>
<evidence type="ECO:0000313" key="4">
    <source>
        <dbReference type="Proteomes" id="UP000441586"/>
    </source>
</evidence>
<dbReference type="EMBL" id="WSFO01000005">
    <property type="protein sequence ID" value="KAE9629936.1"/>
    <property type="molecule type" value="Genomic_DNA"/>
</dbReference>
<dbReference type="InterPro" id="IPR038673">
    <property type="entry name" value="OprB_sf"/>
</dbReference>
<protein>
    <submittedName>
        <fullName evidence="3">Uncharacterized protein</fullName>
    </submittedName>
</protein>
<dbReference type="AlphaFoldDB" id="A0A6A4RK67"/>
<dbReference type="GO" id="GO:0008643">
    <property type="term" value="P:carbohydrate transport"/>
    <property type="evidence" value="ECO:0007669"/>
    <property type="project" value="InterPro"/>
</dbReference>
<dbReference type="GO" id="GO:0015288">
    <property type="term" value="F:porin activity"/>
    <property type="evidence" value="ECO:0007669"/>
    <property type="project" value="InterPro"/>
</dbReference>
<name>A0A6A4RK67_9RHOB</name>
<organism evidence="3 4">
    <name type="scientific">Parasedimentitalea maritima</name>
    <dbReference type="NCBI Taxonomy" id="2578117"/>
    <lineage>
        <taxon>Bacteria</taxon>
        <taxon>Pseudomonadati</taxon>
        <taxon>Pseudomonadota</taxon>
        <taxon>Alphaproteobacteria</taxon>
        <taxon>Rhodobacterales</taxon>
        <taxon>Paracoccaceae</taxon>
        <taxon>Parasedimentitalea</taxon>
    </lineage>
</organism>
<dbReference type="PANTHER" id="PTHR37944:SF1">
    <property type="entry name" value="PORIN B"/>
    <property type="match status" value="1"/>
</dbReference>
<sequence>MLGRVVIELGWRELLLCGATSLAGTGALADTLPIGERGRLLDFEGSPTVSLRQIGINTEFSLTHFGQQQVSGSGSGSFENSGVARALINIDGEKLGLWRGFFATVDYEHTYGTSPGGVLNGDGVILPINTAYTFPRLNGDNNALSINFTQAFSENVLFSFGKFNAASLASKTPILGGGGIDGFMNTALAAPVSGVVPPYFAGGVLTVKTNPAVFTALVYDPRNADDSGVLKDLFSEGATFGLAATVPVRVGDLPAFHSIKGYYSTQDGFDLNNLPQLQVPPSMRGPIGDADNYWYLSYGYQQSLVSFGDGKSWGLFFEAGISDGNPNPIQGHVFAGLAGDSPIVGRKDDTWGIAAYRYNFSDPLKDAGVAVGFPIQDEKGLEVFYSFAVADWARMTADLQFIEPAQADRETAIFAGLRLEMKF</sequence>
<dbReference type="Proteomes" id="UP000441586">
    <property type="component" value="Unassembled WGS sequence"/>
</dbReference>
<comment type="caution">
    <text evidence="3">The sequence shown here is derived from an EMBL/GenBank/DDBJ whole genome shotgun (WGS) entry which is preliminary data.</text>
</comment>
<dbReference type="GO" id="GO:0016020">
    <property type="term" value="C:membrane"/>
    <property type="evidence" value="ECO:0007669"/>
    <property type="project" value="InterPro"/>
</dbReference>
<accession>A0A6A4RK67</accession>
<dbReference type="Gene3D" id="2.40.160.180">
    <property type="entry name" value="Carbohydrate-selective porin OprB"/>
    <property type="match status" value="1"/>
</dbReference>
<evidence type="ECO:0000256" key="2">
    <source>
        <dbReference type="RuleBase" id="RU363072"/>
    </source>
</evidence>
<proteinExistence type="inferred from homology"/>
<dbReference type="InterPro" id="IPR007049">
    <property type="entry name" value="Carb-sel_porin_OprB"/>
</dbReference>
<evidence type="ECO:0000313" key="3">
    <source>
        <dbReference type="EMBL" id="KAE9629936.1"/>
    </source>
</evidence>